<dbReference type="InterPro" id="IPR000209">
    <property type="entry name" value="Peptidase_S8/S53_dom"/>
</dbReference>
<keyword evidence="3" id="KW-0378">Hydrolase</keyword>
<proteinExistence type="inferred from homology"/>
<dbReference type="PANTHER" id="PTHR43806">
    <property type="entry name" value="PEPTIDASE S8"/>
    <property type="match status" value="1"/>
</dbReference>
<keyword evidence="6" id="KW-0732">Signal</keyword>
<dbReference type="Gene3D" id="3.40.50.200">
    <property type="entry name" value="Peptidase S8/S53 domain"/>
    <property type="match status" value="2"/>
</dbReference>
<dbReference type="InterPro" id="IPR023827">
    <property type="entry name" value="Peptidase_S8_Asp-AS"/>
</dbReference>
<dbReference type="PROSITE" id="PS00136">
    <property type="entry name" value="SUBTILASE_ASP"/>
    <property type="match status" value="1"/>
</dbReference>
<evidence type="ECO:0000256" key="2">
    <source>
        <dbReference type="ARBA" id="ARBA00022670"/>
    </source>
</evidence>
<evidence type="ECO:0000256" key="5">
    <source>
        <dbReference type="PROSITE-ProRule" id="PRU01240"/>
    </source>
</evidence>
<dbReference type="Pfam" id="PF00082">
    <property type="entry name" value="Peptidase_S8"/>
    <property type="match status" value="1"/>
</dbReference>
<comment type="similarity">
    <text evidence="1 5">Belongs to the peptidase S8 family.</text>
</comment>
<keyword evidence="4" id="KW-0720">Serine protease</keyword>
<organism evidence="8 9">
    <name type="scientific">Cetraspora pellucida</name>
    <dbReference type="NCBI Taxonomy" id="1433469"/>
    <lineage>
        <taxon>Eukaryota</taxon>
        <taxon>Fungi</taxon>
        <taxon>Fungi incertae sedis</taxon>
        <taxon>Mucoromycota</taxon>
        <taxon>Glomeromycotina</taxon>
        <taxon>Glomeromycetes</taxon>
        <taxon>Diversisporales</taxon>
        <taxon>Gigasporaceae</taxon>
        <taxon>Cetraspora</taxon>
    </lineage>
</organism>
<comment type="caution">
    <text evidence="8">The sequence shown here is derived from an EMBL/GenBank/DDBJ whole genome shotgun (WGS) entry which is preliminary data.</text>
</comment>
<accession>A0A9N9DF22</accession>
<evidence type="ECO:0000313" key="8">
    <source>
        <dbReference type="EMBL" id="CAG8636538.1"/>
    </source>
</evidence>
<evidence type="ECO:0000259" key="7">
    <source>
        <dbReference type="Pfam" id="PF00082"/>
    </source>
</evidence>
<evidence type="ECO:0000256" key="1">
    <source>
        <dbReference type="ARBA" id="ARBA00011073"/>
    </source>
</evidence>
<dbReference type="OrthoDB" id="206201at2759"/>
<dbReference type="Proteomes" id="UP000789759">
    <property type="component" value="Unassembled WGS sequence"/>
</dbReference>
<feature type="signal peptide" evidence="6">
    <location>
        <begin position="1"/>
        <end position="26"/>
    </location>
</feature>
<dbReference type="SUPFAM" id="SSF52743">
    <property type="entry name" value="Subtilisin-like"/>
    <property type="match status" value="1"/>
</dbReference>
<dbReference type="PROSITE" id="PS00138">
    <property type="entry name" value="SUBTILASE_SER"/>
    <property type="match status" value="1"/>
</dbReference>
<evidence type="ECO:0000256" key="4">
    <source>
        <dbReference type="ARBA" id="ARBA00022825"/>
    </source>
</evidence>
<evidence type="ECO:0000256" key="3">
    <source>
        <dbReference type="ARBA" id="ARBA00022801"/>
    </source>
</evidence>
<dbReference type="GO" id="GO:0004252">
    <property type="term" value="F:serine-type endopeptidase activity"/>
    <property type="evidence" value="ECO:0007669"/>
    <property type="project" value="InterPro"/>
</dbReference>
<feature type="chain" id="PRO_5040429195" evidence="6">
    <location>
        <begin position="27"/>
        <end position="359"/>
    </location>
</feature>
<keyword evidence="9" id="KW-1185">Reference proteome</keyword>
<dbReference type="AlphaFoldDB" id="A0A9N9DF22"/>
<dbReference type="GO" id="GO:0005615">
    <property type="term" value="C:extracellular space"/>
    <property type="evidence" value="ECO:0007669"/>
    <property type="project" value="TreeGrafter"/>
</dbReference>
<dbReference type="InterPro" id="IPR036852">
    <property type="entry name" value="Peptidase_S8/S53_dom_sf"/>
</dbReference>
<evidence type="ECO:0000256" key="6">
    <source>
        <dbReference type="SAM" id="SignalP"/>
    </source>
</evidence>
<dbReference type="InterPro" id="IPR050131">
    <property type="entry name" value="Peptidase_S8_subtilisin-like"/>
</dbReference>
<comment type="caution">
    <text evidence="5">Lacks conserved residue(s) required for the propagation of feature annotation.</text>
</comment>
<dbReference type="GO" id="GO:0006508">
    <property type="term" value="P:proteolysis"/>
    <property type="evidence" value="ECO:0007669"/>
    <property type="project" value="UniProtKB-KW"/>
</dbReference>
<reference evidence="8" key="1">
    <citation type="submission" date="2021-06" db="EMBL/GenBank/DDBJ databases">
        <authorList>
            <person name="Kallberg Y."/>
            <person name="Tangrot J."/>
            <person name="Rosling A."/>
        </authorList>
    </citation>
    <scope>NUCLEOTIDE SEQUENCE</scope>
    <source>
        <strain evidence="8">FL966</strain>
    </source>
</reference>
<dbReference type="PANTHER" id="PTHR43806:SF11">
    <property type="entry name" value="CEREVISIN-RELATED"/>
    <property type="match status" value="1"/>
</dbReference>
<feature type="domain" description="Peptidase S8/S53" evidence="7">
    <location>
        <begin position="208"/>
        <end position="327"/>
    </location>
</feature>
<dbReference type="EMBL" id="CAJVQA010006225">
    <property type="protein sequence ID" value="CAG8636538.1"/>
    <property type="molecule type" value="Genomic_DNA"/>
</dbReference>
<gene>
    <name evidence="8" type="ORF">CPELLU_LOCUS8650</name>
</gene>
<dbReference type="PROSITE" id="PS51892">
    <property type="entry name" value="SUBTILASE"/>
    <property type="match status" value="1"/>
</dbReference>
<keyword evidence="2" id="KW-0645">Protease</keyword>
<protein>
    <submittedName>
        <fullName evidence="8">2213_t:CDS:1</fullName>
    </submittedName>
</protein>
<sequence length="359" mass="38043">MVVIMYSIKIITIFIFIICLITLVESQSQFDCPSISSSDEDLQTFMIQLSSQDAKEQHYAMLESCYNKRVGDSTIQSNNPNDHGFIKDVSLESFTCYIGQFGPSHAAALASLPEVIHVEPDSEGSSAAPLHIQILETDAPSNLDRIDQPSRPLDGSYTYPASSGNGVNVYIVDSGINIDNVEFEGRATRGPVFCSGCPNIDDLGMSLQSDLSQAVNNAIRQLTTLGIHVIVAAGNFAKDACTITPASAPDAITVAATDTDTDTIADFSDFGTCVNIFAPGTNIAAAGNKNSSALSIYTGTSQATPHVAGTVALIIASGGNRSPAQMKIDLDNLSTKNIVLGNINGSPNRFLRVPYCAAF</sequence>
<name>A0A9N9DF22_9GLOM</name>
<dbReference type="InterPro" id="IPR023828">
    <property type="entry name" value="Peptidase_S8_Ser-AS"/>
</dbReference>
<evidence type="ECO:0000313" key="9">
    <source>
        <dbReference type="Proteomes" id="UP000789759"/>
    </source>
</evidence>